<organism evidence="5 6">
    <name type="scientific">Nocardia yunnanensis</name>
    <dbReference type="NCBI Taxonomy" id="2382165"/>
    <lineage>
        <taxon>Bacteria</taxon>
        <taxon>Bacillati</taxon>
        <taxon>Actinomycetota</taxon>
        <taxon>Actinomycetes</taxon>
        <taxon>Mycobacteriales</taxon>
        <taxon>Nocardiaceae</taxon>
        <taxon>Nocardia</taxon>
    </lineage>
</organism>
<dbReference type="AlphaFoldDB" id="A0A386ZLU7"/>
<dbReference type="InterPro" id="IPR050417">
    <property type="entry name" value="Sugar_Epim/Isomerase"/>
</dbReference>
<evidence type="ECO:0000256" key="1">
    <source>
        <dbReference type="ARBA" id="ARBA00023235"/>
    </source>
</evidence>
<dbReference type="PANTHER" id="PTHR43489:SF6">
    <property type="entry name" value="HYDROXYPYRUVATE ISOMERASE-RELATED"/>
    <property type="match status" value="1"/>
</dbReference>
<proteinExistence type="inferred from homology"/>
<keyword evidence="5" id="KW-0670">Pyruvate</keyword>
<keyword evidence="6" id="KW-1185">Reference proteome</keyword>
<dbReference type="GO" id="GO:0008903">
    <property type="term" value="F:hydroxypyruvate isomerase activity"/>
    <property type="evidence" value="ECO:0007669"/>
    <property type="project" value="TreeGrafter"/>
</dbReference>
<feature type="active site" description="Proton donor/acceptor" evidence="3">
    <location>
        <position position="253"/>
    </location>
</feature>
<accession>A0A386ZLU7</accession>
<comment type="similarity">
    <text evidence="2">Belongs to the hyi family.</text>
</comment>
<dbReference type="GO" id="GO:0046487">
    <property type="term" value="P:glyoxylate metabolic process"/>
    <property type="evidence" value="ECO:0007669"/>
    <property type="project" value="TreeGrafter"/>
</dbReference>
<reference evidence="5 6" key="1">
    <citation type="submission" date="2018-09" db="EMBL/GenBank/DDBJ databases">
        <title>Nocardia yunnanensis sp. nov., an actinomycete isolated from a soil sample.</title>
        <authorList>
            <person name="Zhang J."/>
        </authorList>
    </citation>
    <scope>NUCLEOTIDE SEQUENCE [LARGE SCALE GENOMIC DNA]</scope>
    <source>
        <strain evidence="5 6">CFHS0054</strain>
    </source>
</reference>
<gene>
    <name evidence="5" type="ORF">D7D52_35650</name>
</gene>
<evidence type="ECO:0000256" key="2">
    <source>
        <dbReference type="PIRNR" id="PIRNR006241"/>
    </source>
</evidence>
<keyword evidence="1 2" id="KW-0413">Isomerase</keyword>
<dbReference type="InterPro" id="IPR013022">
    <property type="entry name" value="Xyl_isomerase-like_TIM-brl"/>
</dbReference>
<name>A0A386ZLU7_9NOCA</name>
<dbReference type="InterPro" id="IPR036237">
    <property type="entry name" value="Xyl_isomerase-like_sf"/>
</dbReference>
<protein>
    <submittedName>
        <fullName evidence="5">Hydroxypyruvate isomerase</fullName>
    </submittedName>
</protein>
<dbReference type="OrthoDB" id="9786584at2"/>
<evidence type="ECO:0000313" key="5">
    <source>
        <dbReference type="EMBL" id="AYF78283.1"/>
    </source>
</evidence>
<sequence>MRYTAAGAPRKFDVHCSILFTDLPLLERPAAAAAAGFEAVEFWWPFGENPVPGDKEVDAFVSAIADSGVRLIGLNFIDLVPAGKGLASIPGREREFRDNIDVTVGIAERLGCRSLNALYGNRIPGADPAAQDALALENLALAAAAAARIDAQVVLEALNSIESPDYPITSAARAVEVIDAVGAPNLRFLCDLYHLARMGADLHGVIAEFAPYIGHVQIADAPERSRPGTGTLDFASLFAALDAVGYDGWIGLEYKDPEHDWSWMR</sequence>
<dbReference type="KEGG" id="nyu:D7D52_35650"/>
<feature type="domain" description="Xylose isomerase-like TIM barrel" evidence="4">
    <location>
        <begin position="30"/>
        <end position="260"/>
    </location>
</feature>
<dbReference type="InterPro" id="IPR026040">
    <property type="entry name" value="HyI-like"/>
</dbReference>
<evidence type="ECO:0000313" key="6">
    <source>
        <dbReference type="Proteomes" id="UP000267164"/>
    </source>
</evidence>
<dbReference type="PIRSF" id="PIRSF006241">
    <property type="entry name" value="HyI"/>
    <property type="match status" value="1"/>
</dbReference>
<dbReference type="Gene3D" id="3.20.20.150">
    <property type="entry name" value="Divalent-metal-dependent TIM barrel enzymes"/>
    <property type="match status" value="1"/>
</dbReference>
<dbReference type="RefSeq" id="WP_120743366.1">
    <property type="nucleotide sequence ID" value="NZ_CP032568.1"/>
</dbReference>
<evidence type="ECO:0000256" key="3">
    <source>
        <dbReference type="PIRSR" id="PIRSR006241-50"/>
    </source>
</evidence>
<dbReference type="SUPFAM" id="SSF51658">
    <property type="entry name" value="Xylose isomerase-like"/>
    <property type="match status" value="1"/>
</dbReference>
<dbReference type="Pfam" id="PF01261">
    <property type="entry name" value="AP_endonuc_2"/>
    <property type="match status" value="1"/>
</dbReference>
<dbReference type="Proteomes" id="UP000267164">
    <property type="component" value="Chromosome"/>
</dbReference>
<dbReference type="PANTHER" id="PTHR43489">
    <property type="entry name" value="ISOMERASE"/>
    <property type="match status" value="1"/>
</dbReference>
<dbReference type="EMBL" id="CP032568">
    <property type="protein sequence ID" value="AYF78283.1"/>
    <property type="molecule type" value="Genomic_DNA"/>
</dbReference>
<feature type="active site" description="Proton donor/acceptor" evidence="3">
    <location>
        <position position="156"/>
    </location>
</feature>
<evidence type="ECO:0000259" key="4">
    <source>
        <dbReference type="Pfam" id="PF01261"/>
    </source>
</evidence>